<accession>A0A179GDC7</accession>
<dbReference type="Proteomes" id="UP000078340">
    <property type="component" value="Unassembled WGS sequence"/>
</dbReference>
<organism evidence="2 4">
    <name type="scientific">Purpureocillium lilacinum</name>
    <name type="common">Paecilomyces lilacinus</name>
    <dbReference type="NCBI Taxonomy" id="33203"/>
    <lineage>
        <taxon>Eukaryota</taxon>
        <taxon>Fungi</taxon>
        <taxon>Dikarya</taxon>
        <taxon>Ascomycota</taxon>
        <taxon>Pezizomycotina</taxon>
        <taxon>Sordariomycetes</taxon>
        <taxon>Hypocreomycetidae</taxon>
        <taxon>Hypocreales</taxon>
        <taxon>Ophiocordycipitaceae</taxon>
        <taxon>Purpureocillium</taxon>
    </lineage>
</organism>
<reference evidence="2 4" key="1">
    <citation type="submission" date="2016-01" db="EMBL/GenBank/DDBJ databases">
        <title>Biosynthesis of antibiotic leucinostatins and their inhibition on Phytophthora in bio-control Purpureocillium lilacinum.</title>
        <authorList>
            <person name="Wang G."/>
            <person name="Liu Z."/>
            <person name="Lin R."/>
            <person name="Li E."/>
            <person name="Mao Z."/>
            <person name="Ling J."/>
            <person name="Yin W."/>
            <person name="Xie B."/>
        </authorList>
    </citation>
    <scope>NUCLEOTIDE SEQUENCE [LARGE SCALE GENOMIC DNA]</scope>
    <source>
        <strain evidence="2">PLBJ-1</strain>
        <strain evidence="3">PLFJ-1</strain>
    </source>
</reference>
<dbReference type="EMBL" id="LSBH01000008">
    <property type="protein sequence ID" value="OAQ75490.1"/>
    <property type="molecule type" value="Genomic_DNA"/>
</dbReference>
<dbReference type="AlphaFoldDB" id="A0A179GDC7"/>
<feature type="compositionally biased region" description="Basic residues" evidence="1">
    <location>
        <begin position="34"/>
        <end position="50"/>
    </location>
</feature>
<proteinExistence type="predicted"/>
<sequence length="160" mass="17986">MSTLVPCVCGDFQVERQAQLHPTRQKETHVDTKRGKKKKTTKKGGLHRQTTKREDQPKEWISFQSHCPVKGGNGAARAFQHASRSHAHTRCVARAVVAIWLSRTVSSRPSLVDKEGREKDERKAGGRAARENGVRWAVGGCALEREKKIAGRAEGRYRHR</sequence>
<gene>
    <name evidence="2" type="ORF">VFPBJ_09463</name>
    <name evidence="3" type="ORF">VFPFJ_09573</name>
</gene>
<comment type="caution">
    <text evidence="2">The sequence shown here is derived from an EMBL/GenBank/DDBJ whole genome shotgun (WGS) entry which is preliminary data.</text>
</comment>
<feature type="compositionally biased region" description="Basic and acidic residues" evidence="1">
    <location>
        <begin position="111"/>
        <end position="129"/>
    </location>
</feature>
<dbReference type="Proteomes" id="UP000078240">
    <property type="component" value="Unassembled WGS sequence"/>
</dbReference>
<evidence type="ECO:0000256" key="1">
    <source>
        <dbReference type="SAM" id="MobiDB-lite"/>
    </source>
</evidence>
<dbReference type="EMBL" id="LSBI01000009">
    <property type="protein sequence ID" value="OAQ81118.1"/>
    <property type="molecule type" value="Genomic_DNA"/>
</dbReference>
<evidence type="ECO:0000313" key="3">
    <source>
        <dbReference type="EMBL" id="OAQ81118.1"/>
    </source>
</evidence>
<protein>
    <submittedName>
        <fullName evidence="2">Uncharacterized protein</fullName>
    </submittedName>
</protein>
<feature type="region of interest" description="Disordered" evidence="1">
    <location>
        <begin position="108"/>
        <end position="129"/>
    </location>
</feature>
<feature type="compositionally biased region" description="Basic and acidic residues" evidence="1">
    <location>
        <begin position="24"/>
        <end position="33"/>
    </location>
</feature>
<name>A0A179GDC7_PURLI</name>
<evidence type="ECO:0000313" key="4">
    <source>
        <dbReference type="Proteomes" id="UP000078240"/>
    </source>
</evidence>
<feature type="region of interest" description="Disordered" evidence="1">
    <location>
        <begin position="19"/>
        <end position="60"/>
    </location>
</feature>
<evidence type="ECO:0000313" key="2">
    <source>
        <dbReference type="EMBL" id="OAQ75490.1"/>
    </source>
</evidence>